<dbReference type="Gene3D" id="3.40.50.150">
    <property type="entry name" value="Vaccinia Virus protein VP39"/>
    <property type="match status" value="1"/>
</dbReference>
<sequence>MSESFLDKAYGARDAEETRKLYDDWAASYEAELGENGYATPGRCAAALAKYIPDASRPVLDFGCGTGLSGLALRLAGFETIDGVDVSADMLAQAKAKTVYRSLNQIEPGGDLGHKPGDYAAVAAIGVIGAGAAPISVFDNLMHGLAKGGMFVFSFNDHALEDPQYEARVMEWTDCGAARLLFAEHGDHIPGIGLKAKVYILEKN</sequence>
<proteinExistence type="predicted"/>
<name>A0A061SUK2_9RHOB</name>
<dbReference type="GO" id="GO:0008168">
    <property type="term" value="F:methyltransferase activity"/>
    <property type="evidence" value="ECO:0007669"/>
    <property type="project" value="UniProtKB-KW"/>
</dbReference>
<gene>
    <name evidence="4" type="ORF">PM02_08725</name>
</gene>
<protein>
    <submittedName>
        <fullName evidence="4">Methyltransferase type 11</fullName>
    </submittedName>
</protein>
<dbReference type="GO" id="GO:0032259">
    <property type="term" value="P:methylation"/>
    <property type="evidence" value="ECO:0007669"/>
    <property type="project" value="UniProtKB-KW"/>
</dbReference>
<dbReference type="Pfam" id="PF13489">
    <property type="entry name" value="Methyltransf_23"/>
    <property type="match status" value="1"/>
</dbReference>
<keyword evidence="5" id="KW-1185">Reference proteome</keyword>
<accession>A0A061SUK2</accession>
<comment type="caution">
    <text evidence="4">The sequence shown here is derived from an EMBL/GenBank/DDBJ whole genome shotgun (WGS) entry which is preliminary data.</text>
</comment>
<keyword evidence="1 4" id="KW-0489">Methyltransferase</keyword>
<keyword evidence="2 4" id="KW-0808">Transferase</keyword>
<dbReference type="SUPFAM" id="SSF53335">
    <property type="entry name" value="S-adenosyl-L-methionine-dependent methyltransferases"/>
    <property type="match status" value="1"/>
</dbReference>
<dbReference type="STRING" id="83219.PM02_08725"/>
<evidence type="ECO:0000313" key="4">
    <source>
        <dbReference type="EMBL" id="KAJ03423.1"/>
    </source>
</evidence>
<dbReference type="InterPro" id="IPR029063">
    <property type="entry name" value="SAM-dependent_MTases_sf"/>
</dbReference>
<dbReference type="eggNOG" id="COG4976">
    <property type="taxonomic scope" value="Bacteria"/>
</dbReference>
<organism evidence="4 5">
    <name type="scientific">Sulfitobacter mediterraneus</name>
    <dbReference type="NCBI Taxonomy" id="83219"/>
    <lineage>
        <taxon>Bacteria</taxon>
        <taxon>Pseudomonadati</taxon>
        <taxon>Pseudomonadota</taxon>
        <taxon>Alphaproteobacteria</taxon>
        <taxon>Rhodobacterales</taxon>
        <taxon>Roseobacteraceae</taxon>
        <taxon>Sulfitobacter</taxon>
    </lineage>
</organism>
<evidence type="ECO:0000256" key="3">
    <source>
        <dbReference type="ARBA" id="ARBA00022691"/>
    </source>
</evidence>
<dbReference type="PANTHER" id="PTHR43464:SF19">
    <property type="entry name" value="UBIQUINONE BIOSYNTHESIS O-METHYLTRANSFERASE, MITOCHONDRIAL"/>
    <property type="match status" value="1"/>
</dbReference>
<dbReference type="PANTHER" id="PTHR43464">
    <property type="entry name" value="METHYLTRANSFERASE"/>
    <property type="match status" value="1"/>
</dbReference>
<reference evidence="4 5" key="1">
    <citation type="journal article" date="2014" name="Genome Announc.">
        <title>Draft Genome Sequences of Two Isolates of the Roseobacter Group, Sulfitobacter sp. Strains 3SOLIMAR09 and 1FIGIMAR09, from Harbors of Mallorca Island (Mediterranean Sea).</title>
        <authorList>
            <person name="Mas-Llado M."/>
            <person name="Pina-Villalonga J.M."/>
            <person name="Brunet-Galmes I."/>
            <person name="Nogales B."/>
            <person name="Bosch R."/>
        </authorList>
    </citation>
    <scope>NUCLEOTIDE SEQUENCE [LARGE SCALE GENOMIC DNA]</scope>
    <source>
        <strain evidence="4 5">1FIGIMAR09</strain>
    </source>
</reference>
<evidence type="ECO:0000256" key="2">
    <source>
        <dbReference type="ARBA" id="ARBA00022679"/>
    </source>
</evidence>
<dbReference type="Proteomes" id="UP000027337">
    <property type="component" value="Unassembled WGS sequence"/>
</dbReference>
<evidence type="ECO:0000313" key="5">
    <source>
        <dbReference type="Proteomes" id="UP000027337"/>
    </source>
</evidence>
<evidence type="ECO:0000256" key="1">
    <source>
        <dbReference type="ARBA" id="ARBA00022603"/>
    </source>
</evidence>
<dbReference type="RefSeq" id="WP_037907336.1">
    <property type="nucleotide sequence ID" value="NZ_JEMU01000006.1"/>
</dbReference>
<dbReference type="EMBL" id="JEMU01000006">
    <property type="protein sequence ID" value="KAJ03423.1"/>
    <property type="molecule type" value="Genomic_DNA"/>
</dbReference>
<keyword evidence="3" id="KW-0949">S-adenosyl-L-methionine</keyword>
<dbReference type="AlphaFoldDB" id="A0A061SUK2"/>
<dbReference type="CDD" id="cd02440">
    <property type="entry name" value="AdoMet_MTases"/>
    <property type="match status" value="1"/>
</dbReference>